<dbReference type="AlphaFoldDB" id="A0A2M7D8J7"/>
<evidence type="ECO:0000313" key="1">
    <source>
        <dbReference type="EMBL" id="PIV43413.1"/>
    </source>
</evidence>
<dbReference type="EMBL" id="PEUA01000012">
    <property type="protein sequence ID" value="PIV43413.1"/>
    <property type="molecule type" value="Genomic_DNA"/>
</dbReference>
<comment type="caution">
    <text evidence="1">The sequence shown here is derived from an EMBL/GenBank/DDBJ whole genome shotgun (WGS) entry which is preliminary data.</text>
</comment>
<organism evidence="1 2">
    <name type="scientific">Candidatus Nealsonbacteria bacterium CG02_land_8_20_14_3_00_40_11</name>
    <dbReference type="NCBI Taxonomy" id="1974700"/>
    <lineage>
        <taxon>Bacteria</taxon>
        <taxon>Candidatus Nealsoniibacteriota</taxon>
    </lineage>
</organism>
<evidence type="ECO:0000313" key="2">
    <source>
        <dbReference type="Proteomes" id="UP000230304"/>
    </source>
</evidence>
<sequence length="202" mass="23559">MENGQITKEKIKKIMEIPGKVRGTVFQTDAEYIRAKKGEEGLARVKEELKKIDCPIDYENIKATGWYPIGLRLVSLLAIQKVFDFGAKDIEEMGNAAPKYSFIVKSLLKYFLSFPKTYKEAPNYWRKHYTVGILEGANYNLKEKYYTLHLKGFKIHPVLCAYLGGYFIRIGQFVLKGSDFQVKETKCMFRDDPYHEFVVRWK</sequence>
<name>A0A2M7D8J7_9BACT</name>
<dbReference type="Gene3D" id="3.30.1380.20">
    <property type="entry name" value="Trafficking protein particle complex subunit 3"/>
    <property type="match status" value="1"/>
</dbReference>
<gene>
    <name evidence="1" type="ORF">COS26_00550</name>
</gene>
<evidence type="ECO:0008006" key="3">
    <source>
        <dbReference type="Google" id="ProtNLM"/>
    </source>
</evidence>
<protein>
    <recommendedName>
        <fullName evidence="3">Heme NO-binding domain-containing protein</fullName>
    </recommendedName>
</protein>
<reference evidence="2" key="1">
    <citation type="submission" date="2017-09" db="EMBL/GenBank/DDBJ databases">
        <title>Depth-based differentiation of microbial function through sediment-hosted aquifers and enrichment of novel symbionts in the deep terrestrial subsurface.</title>
        <authorList>
            <person name="Probst A.J."/>
            <person name="Ladd B."/>
            <person name="Jarett J.K."/>
            <person name="Geller-Mcgrath D.E."/>
            <person name="Sieber C.M.K."/>
            <person name="Emerson J.B."/>
            <person name="Anantharaman K."/>
            <person name="Thomas B.C."/>
            <person name="Malmstrom R."/>
            <person name="Stieglmeier M."/>
            <person name="Klingl A."/>
            <person name="Woyke T."/>
            <person name="Ryan C.M."/>
            <person name="Banfield J.F."/>
        </authorList>
    </citation>
    <scope>NUCLEOTIDE SEQUENCE [LARGE SCALE GENOMIC DNA]</scope>
</reference>
<dbReference type="Proteomes" id="UP000230304">
    <property type="component" value="Unassembled WGS sequence"/>
</dbReference>
<proteinExistence type="predicted"/>
<accession>A0A2M7D8J7</accession>